<dbReference type="InterPro" id="IPR053925">
    <property type="entry name" value="RecX_HTH_3rd"/>
</dbReference>
<reference evidence="9 10" key="1">
    <citation type="journal article" date="2023" name="Virus Evol.">
        <title>Computational host range prediction-The good, the bad, and the ugly.</title>
        <authorList>
            <person name="Howell A.A."/>
            <person name="Versoza C.J."/>
            <person name="Pfeifer S.P."/>
        </authorList>
    </citation>
    <scope>NUCLEOTIDE SEQUENCE [LARGE SCALE GENOMIC DNA]</scope>
    <source>
        <strain evidence="9 10">1610/1b</strain>
    </source>
</reference>
<sequence length="162" mass="18236">MEKPGPSPWDAALRLLGTRARSRAEMRERLEKREFTADEVEHTLRRLDDAGLLDDTEFAEEWVRSRHQFSGRGRVALKRELRTKGIDDETAAVALAQIDPDDERAQAVRLAEKKLNVSGAELADREVRAKAYRRLAGALSRRGFPSDVVGSVVKEVLDSARQ</sequence>
<comment type="similarity">
    <text evidence="2 5">Belongs to the RecX family.</text>
</comment>
<gene>
    <name evidence="5" type="primary">recX</name>
    <name evidence="9" type="ORF">RVF87_19750</name>
</gene>
<dbReference type="HAMAP" id="MF_01114">
    <property type="entry name" value="RecX"/>
    <property type="match status" value="1"/>
</dbReference>
<organism evidence="9 10">
    <name type="scientific">Gordonia hydrophobica</name>
    <dbReference type="NCBI Taxonomy" id="40516"/>
    <lineage>
        <taxon>Bacteria</taxon>
        <taxon>Bacillati</taxon>
        <taxon>Actinomycetota</taxon>
        <taxon>Actinomycetes</taxon>
        <taxon>Mycobacteriales</taxon>
        <taxon>Gordoniaceae</taxon>
        <taxon>Gordonia</taxon>
    </lineage>
</organism>
<dbReference type="PANTHER" id="PTHR33602:SF1">
    <property type="entry name" value="REGULATORY PROTEIN RECX FAMILY PROTEIN"/>
    <property type="match status" value="1"/>
</dbReference>
<accession>A0ABZ2U0K4</accession>
<feature type="domain" description="RecX first three-helical" evidence="8">
    <location>
        <begin position="9"/>
        <end position="47"/>
    </location>
</feature>
<name>A0ABZ2U0K4_9ACTN</name>
<dbReference type="Pfam" id="PF21982">
    <property type="entry name" value="RecX_HTH1"/>
    <property type="match status" value="1"/>
</dbReference>
<evidence type="ECO:0000259" key="8">
    <source>
        <dbReference type="Pfam" id="PF21982"/>
    </source>
</evidence>
<dbReference type="PANTHER" id="PTHR33602">
    <property type="entry name" value="REGULATORY PROTEIN RECX FAMILY PROTEIN"/>
    <property type="match status" value="1"/>
</dbReference>
<feature type="domain" description="RecX third three-helical" evidence="7">
    <location>
        <begin position="102"/>
        <end position="152"/>
    </location>
</feature>
<dbReference type="InterPro" id="IPR053924">
    <property type="entry name" value="RecX_HTH_2nd"/>
</dbReference>
<evidence type="ECO:0000256" key="1">
    <source>
        <dbReference type="ARBA" id="ARBA00004496"/>
    </source>
</evidence>
<evidence type="ECO:0000259" key="7">
    <source>
        <dbReference type="Pfam" id="PF21981"/>
    </source>
</evidence>
<keyword evidence="4 5" id="KW-0963">Cytoplasm</keyword>
<feature type="domain" description="RecX second three-helical" evidence="6">
    <location>
        <begin position="54"/>
        <end position="95"/>
    </location>
</feature>
<dbReference type="Proteomes" id="UP001479933">
    <property type="component" value="Chromosome"/>
</dbReference>
<evidence type="ECO:0000256" key="3">
    <source>
        <dbReference type="ARBA" id="ARBA00018111"/>
    </source>
</evidence>
<comment type="subcellular location">
    <subcellularLocation>
        <location evidence="1 5">Cytoplasm</location>
    </subcellularLocation>
</comment>
<dbReference type="InterPro" id="IPR053926">
    <property type="entry name" value="RecX_HTH_1st"/>
</dbReference>
<dbReference type="Pfam" id="PF02631">
    <property type="entry name" value="RecX_HTH2"/>
    <property type="match status" value="1"/>
</dbReference>
<dbReference type="RefSeq" id="WP_066167837.1">
    <property type="nucleotide sequence ID" value="NZ_CP136137.1"/>
</dbReference>
<protein>
    <recommendedName>
        <fullName evidence="3 5">Regulatory protein RecX</fullName>
    </recommendedName>
</protein>
<evidence type="ECO:0000256" key="2">
    <source>
        <dbReference type="ARBA" id="ARBA00009695"/>
    </source>
</evidence>
<evidence type="ECO:0000259" key="6">
    <source>
        <dbReference type="Pfam" id="PF02631"/>
    </source>
</evidence>
<evidence type="ECO:0000313" key="10">
    <source>
        <dbReference type="Proteomes" id="UP001479933"/>
    </source>
</evidence>
<dbReference type="InterPro" id="IPR036388">
    <property type="entry name" value="WH-like_DNA-bd_sf"/>
</dbReference>
<proteinExistence type="inferred from homology"/>
<evidence type="ECO:0000256" key="4">
    <source>
        <dbReference type="ARBA" id="ARBA00022490"/>
    </source>
</evidence>
<evidence type="ECO:0000256" key="5">
    <source>
        <dbReference type="HAMAP-Rule" id="MF_01114"/>
    </source>
</evidence>
<evidence type="ECO:0000313" key="9">
    <source>
        <dbReference type="EMBL" id="WYY07206.1"/>
    </source>
</evidence>
<dbReference type="Pfam" id="PF21981">
    <property type="entry name" value="RecX_HTH3"/>
    <property type="match status" value="1"/>
</dbReference>
<keyword evidence="10" id="KW-1185">Reference proteome</keyword>
<comment type="function">
    <text evidence="5">Modulates RecA activity.</text>
</comment>
<dbReference type="Gene3D" id="1.10.10.10">
    <property type="entry name" value="Winged helix-like DNA-binding domain superfamily/Winged helix DNA-binding domain"/>
    <property type="match status" value="3"/>
</dbReference>
<dbReference type="EMBL" id="CP136137">
    <property type="protein sequence ID" value="WYY07206.1"/>
    <property type="molecule type" value="Genomic_DNA"/>
</dbReference>
<dbReference type="InterPro" id="IPR003783">
    <property type="entry name" value="Regulatory_RecX"/>
</dbReference>